<organism evidence="4 5">
    <name type="scientific">Schistosoma bovis</name>
    <name type="common">Blood fluke</name>
    <dbReference type="NCBI Taxonomy" id="6184"/>
    <lineage>
        <taxon>Eukaryota</taxon>
        <taxon>Metazoa</taxon>
        <taxon>Spiralia</taxon>
        <taxon>Lophotrochozoa</taxon>
        <taxon>Platyhelminthes</taxon>
        <taxon>Trematoda</taxon>
        <taxon>Digenea</taxon>
        <taxon>Strigeidida</taxon>
        <taxon>Schistosomatoidea</taxon>
        <taxon>Schistosomatidae</taxon>
        <taxon>Schistosoma</taxon>
    </lineage>
</organism>
<comment type="caution">
    <text evidence="4">The sequence shown here is derived from an EMBL/GenBank/DDBJ whole genome shotgun (WGS) entry which is preliminary data.</text>
</comment>
<dbReference type="GO" id="GO:0005634">
    <property type="term" value="C:nucleus"/>
    <property type="evidence" value="ECO:0007669"/>
    <property type="project" value="UniProtKB-SubCell"/>
</dbReference>
<comment type="subcellular location">
    <subcellularLocation>
        <location evidence="1">Nucleus</location>
    </subcellularLocation>
</comment>
<evidence type="ECO:0000313" key="4">
    <source>
        <dbReference type="EMBL" id="RTG84666.1"/>
    </source>
</evidence>
<evidence type="ECO:0000256" key="3">
    <source>
        <dbReference type="ARBA" id="ARBA00038401"/>
    </source>
</evidence>
<proteinExistence type="inferred from homology"/>
<keyword evidence="2" id="KW-0539">Nucleus</keyword>
<dbReference type="Proteomes" id="UP000290809">
    <property type="component" value="Unassembled WGS sequence"/>
</dbReference>
<dbReference type="InterPro" id="IPR052464">
    <property type="entry name" value="Synovial_Prolif_Regulator"/>
</dbReference>
<evidence type="ECO:0000313" key="5">
    <source>
        <dbReference type="Proteomes" id="UP000290809"/>
    </source>
</evidence>
<dbReference type="PANTHER" id="PTHR23424">
    <property type="entry name" value="SERUM AMYLOID A"/>
    <property type="match status" value="1"/>
</dbReference>
<accession>A0A430QAJ5</accession>
<dbReference type="PANTHER" id="PTHR23424:SF23">
    <property type="entry name" value="PROTEIN SAAL1"/>
    <property type="match status" value="1"/>
</dbReference>
<comment type="similarity">
    <text evidence="3">Belongs to the SAAL1 family.</text>
</comment>
<dbReference type="EMBL" id="QMKO01002126">
    <property type="protein sequence ID" value="RTG84666.1"/>
    <property type="molecule type" value="Genomic_DNA"/>
</dbReference>
<keyword evidence="5" id="KW-1185">Reference proteome</keyword>
<evidence type="ECO:0000256" key="1">
    <source>
        <dbReference type="ARBA" id="ARBA00004123"/>
    </source>
</evidence>
<gene>
    <name evidence="4" type="ORF">DC041_0011599</name>
</gene>
<name>A0A430QAJ5_SCHBO</name>
<dbReference type="AlphaFoldDB" id="A0A430QAJ5"/>
<sequence length="459" mass="51792">MSEEGFCFAYHVSSNSSTSQRNSIRTRDVSSLTYSLISLLLDDNMSTRNPSPPPDYDGNAKQLDMIGDTTYSRRWLFSLLIKLLEKVNSETSATWLSSDEDPSRKESETELEEQLCCLWDLTVNRDVLKFLDEFEIVSIFNNALGSVQNPRLLSSVRVINLLYTRDTPALIETCRLIQTVLASDEYRTPWLNEIRFQPEFFENMLFILKSSTNATLLIGTVRLIDVITREDDSLAEVWCGEHLLTAILIAQHQMKWLYGSEVEIIHRLLYTFSSNVNGVSALVNSFSEVLPTFGVYLRKVCEDAPHLIHFVTYYNSLRAIIPIIDVVIASLPCMDAMCCYLSDPHILPSLIHIACGCQKQKSELPLVRGILADLNVLYKDIIKSISSCLETMDDSNIAPLTTGELQWLANLESDDQFGFREAFVNCCLNDGDSETKACLISVCNRLKLPKILESVTTDG</sequence>
<protein>
    <recommendedName>
        <fullName evidence="6">Protein SAAL1</fullName>
    </recommendedName>
</protein>
<evidence type="ECO:0008006" key="6">
    <source>
        <dbReference type="Google" id="ProtNLM"/>
    </source>
</evidence>
<reference evidence="4 5" key="1">
    <citation type="journal article" date="2019" name="PLoS Pathog.">
        <title>Genome sequence of the bovine parasite Schistosoma bovis Tanzania.</title>
        <authorList>
            <person name="Oey H."/>
            <person name="Zakrzewski M."/>
            <person name="Gobert G."/>
            <person name="Gravermann K."/>
            <person name="Stoye J."/>
            <person name="Jones M."/>
            <person name="Mcmanus D."/>
            <person name="Krause L."/>
        </authorList>
    </citation>
    <scope>NUCLEOTIDE SEQUENCE [LARGE SCALE GENOMIC DNA]</scope>
    <source>
        <strain evidence="4 5">TAN1997</strain>
    </source>
</reference>
<evidence type="ECO:0000256" key="2">
    <source>
        <dbReference type="ARBA" id="ARBA00023242"/>
    </source>
</evidence>